<dbReference type="AlphaFoldDB" id="A0A1Q2YHR7"/>
<accession>A0A1Q2YHR7</accession>
<evidence type="ECO:0000259" key="6">
    <source>
        <dbReference type="PROSITE" id="PS50003"/>
    </source>
</evidence>
<feature type="domain" description="PH" evidence="6">
    <location>
        <begin position="254"/>
        <end position="355"/>
    </location>
</feature>
<dbReference type="SUPFAM" id="SSF50729">
    <property type="entry name" value="PH domain-like"/>
    <property type="match status" value="1"/>
</dbReference>
<dbReference type="PANTHER" id="PTHR14248">
    <property type="entry name" value="CYCLIN Y, ISOFORM A"/>
    <property type="match status" value="1"/>
</dbReference>
<dbReference type="InterPro" id="IPR027267">
    <property type="entry name" value="AH/BAR_dom_sf"/>
</dbReference>
<feature type="transmembrane region" description="Helical" evidence="5">
    <location>
        <begin position="938"/>
        <end position="956"/>
    </location>
</feature>
<dbReference type="OrthoDB" id="10070851at2759"/>
<dbReference type="InterPro" id="IPR011993">
    <property type="entry name" value="PH-like_dom_sf"/>
</dbReference>
<dbReference type="InterPro" id="IPR042067">
    <property type="entry name" value="Sip3_PH"/>
</dbReference>
<comment type="subcellular location">
    <subcellularLocation>
        <location evidence="1">Membrane</location>
    </subcellularLocation>
</comment>
<name>A0A1Q2YHR7_9ASCO</name>
<evidence type="ECO:0000256" key="2">
    <source>
        <dbReference type="ARBA" id="ARBA00022692"/>
    </source>
</evidence>
<reference evidence="8 9" key="1">
    <citation type="submission" date="2016-08" db="EMBL/GenBank/DDBJ databases">
        <title>Whole genome shotgun sequence of Pichia membranifaciens KS47-1.</title>
        <authorList>
            <person name="Konishi M."/>
            <person name="Ishida M."/>
            <person name="Arakawa T."/>
            <person name="Kato Y."/>
            <person name="Horiuchi J."/>
        </authorList>
    </citation>
    <scope>NUCLEOTIDE SEQUENCE [LARGE SCALE GENOMIC DNA]</scope>
    <source>
        <strain evidence="8 9">KS47-1</strain>
    </source>
</reference>
<evidence type="ECO:0000256" key="5">
    <source>
        <dbReference type="SAM" id="Phobius"/>
    </source>
</evidence>
<dbReference type="GO" id="GO:0016020">
    <property type="term" value="C:membrane"/>
    <property type="evidence" value="ECO:0007669"/>
    <property type="project" value="UniProtKB-SubCell"/>
</dbReference>
<dbReference type="EMBL" id="BDGI01000098">
    <property type="protein sequence ID" value="GAV29084.1"/>
    <property type="molecule type" value="Genomic_DNA"/>
</dbReference>
<dbReference type="Pfam" id="PF00169">
    <property type="entry name" value="PH"/>
    <property type="match status" value="1"/>
</dbReference>
<evidence type="ECO:0000313" key="8">
    <source>
        <dbReference type="EMBL" id="GAV29084.1"/>
    </source>
</evidence>
<dbReference type="Gene3D" id="1.20.1270.60">
    <property type="entry name" value="Arfaptin homology (AH) domain/BAR domain"/>
    <property type="match status" value="1"/>
</dbReference>
<dbReference type="InterPro" id="IPR001849">
    <property type="entry name" value="PH_domain"/>
</dbReference>
<dbReference type="Proteomes" id="UP000186136">
    <property type="component" value="Unassembled WGS sequence"/>
</dbReference>
<dbReference type="PROSITE" id="PS50003">
    <property type="entry name" value="PH_DOMAIN"/>
    <property type="match status" value="1"/>
</dbReference>
<dbReference type="CDD" id="cd13280">
    <property type="entry name" value="PH_SIP3"/>
    <property type="match status" value="1"/>
</dbReference>
<gene>
    <name evidence="8" type="ORF">PMKS-002563</name>
</gene>
<evidence type="ECO:0000256" key="4">
    <source>
        <dbReference type="ARBA" id="ARBA00023136"/>
    </source>
</evidence>
<keyword evidence="4 5" id="KW-0472">Membrane</keyword>
<evidence type="ECO:0000256" key="3">
    <source>
        <dbReference type="ARBA" id="ARBA00022989"/>
    </source>
</evidence>
<dbReference type="Gene3D" id="2.30.29.30">
    <property type="entry name" value="Pleckstrin-homology domain (PH domain)/Phosphotyrosine-binding domain (PTB)"/>
    <property type="match status" value="1"/>
</dbReference>
<dbReference type="SMART" id="SM00233">
    <property type="entry name" value="PH"/>
    <property type="match status" value="1"/>
</dbReference>
<evidence type="ECO:0008006" key="10">
    <source>
        <dbReference type="Google" id="ProtNLM"/>
    </source>
</evidence>
<proteinExistence type="predicted"/>
<sequence length="1130" mass="130429">MEKSIAVIQKYAISWNNFAQVRTEMENLFGPYVNDFQFISNDISKPCIRKYLEGQRIIFESAMSLLRVDDLSFVNIGHILEVDIPHYLEIRRNFEKIQNKYDVISAKYMQLPKGYDPVKTREDALQLFEIRKQYIHMSMTLWICVKNLEGKISNGVTDFASSFRNSFETRNTSYGAKLSDAIGLTSIVEDIEQLVKSAELKQTSSMLLMKDLNRARVNSEDGAIKMYTPSPDTKDFNSSILNDKNIYLESEENLLEKHGWVFIKSPKLNGRGDVWIKRWMFVKNGMFGFLSISQDGQYVQESDKIGVLLTTIKYMPSEDRKFCFQINSQLTNLVIQVETSVELKSWLTVFRNVIEVASAEKSGIALNRYSPCLDMLKLVPVVAKDLELIDVNPVDPQIEKTSKLIELQLSNMKFNLSINPPLKTSMTEKISMSHLYLSSTTIPSATTANFWGYVNWGLYFVLDEETKVLVSNNTKTLSPRSVINLRYPDFYPESLRVADAELRSIFEVCIGNDECTLLRFNASWSPNSQQNIFCALYVTTDSFYVYSHTCGLISILPISLSDFLEADVVEKANSTILKIYFVSGITIKMQLYDDDVYSIKTQFNFILKNRKSSHPKDLQHVISQLSHIQQAYKKIRAERQITMTSSAIRPSNSYQLKLKGIKLEYPAGEDTNWLDNTTGISDLDGENRINYTSEMGLLLIKRFKVPAKALFHILFGDESFLLQCTLPLSSSIFKEVNSKHSMWRCDCKQRMTRVVWNPVFNVPCAKQTIERIVNNKYYNIVQETPHLRFVFGINRKISMRFIIYNLDSKSCKLMVYYSLGGGSNVLNWFSRKVIHQIMIFRMEALENRLAEAASQIGNDNRKIASAIRTYGSITKYDSDEATKDELTFDDSVSFIPLQLFSSFYYEKVNFEIARLIYRGIRALTNTIKSVINFFNTNMVLVFLFGSSILINIWLVGRTSTSYWRERNVDRRMNVLVGDHYLMERSISMKEITEMVNPNTTDLSYAPSGTECYWHFLEHENLGSINQYSRIDKNDELIDIYELHSLEGKREVSLAQKLTGLRIERNGLLTKLNLLNYIEKEFILKEWKNWVSSEISNCQKVQDTFPGSYKPIKGYCEEVEKEMLNLYENLL</sequence>
<keyword evidence="9" id="KW-1185">Reference proteome</keyword>
<evidence type="ECO:0000313" key="9">
    <source>
        <dbReference type="Proteomes" id="UP000186136"/>
    </source>
</evidence>
<organism evidence="8 9">
    <name type="scientific">Pichia membranifaciens</name>
    <dbReference type="NCBI Taxonomy" id="4926"/>
    <lineage>
        <taxon>Eukaryota</taxon>
        <taxon>Fungi</taxon>
        <taxon>Dikarya</taxon>
        <taxon>Ascomycota</taxon>
        <taxon>Saccharomycotina</taxon>
        <taxon>Pichiomycetes</taxon>
        <taxon>Pichiales</taxon>
        <taxon>Pichiaceae</taxon>
        <taxon>Pichia</taxon>
    </lineage>
</organism>
<dbReference type="InterPro" id="IPR031968">
    <property type="entry name" value="VASt"/>
</dbReference>
<comment type="caution">
    <text evidence="8">The sequence shown here is derived from an EMBL/GenBank/DDBJ whole genome shotgun (WGS) entry which is preliminary data.</text>
</comment>
<keyword evidence="3 5" id="KW-1133">Transmembrane helix</keyword>
<dbReference type="PROSITE" id="PS51778">
    <property type="entry name" value="VAST"/>
    <property type="match status" value="1"/>
</dbReference>
<protein>
    <recommendedName>
        <fullName evidence="10">PH domain-containing protein</fullName>
    </recommendedName>
</protein>
<keyword evidence="2 5" id="KW-0812">Transmembrane</keyword>
<evidence type="ECO:0000256" key="1">
    <source>
        <dbReference type="ARBA" id="ARBA00004370"/>
    </source>
</evidence>
<feature type="domain" description="VASt" evidence="7">
    <location>
        <begin position="694"/>
        <end position="857"/>
    </location>
</feature>
<dbReference type="SUPFAM" id="SSF103657">
    <property type="entry name" value="BAR/IMD domain-like"/>
    <property type="match status" value="1"/>
</dbReference>
<evidence type="ECO:0000259" key="7">
    <source>
        <dbReference type="PROSITE" id="PS51778"/>
    </source>
</evidence>